<dbReference type="InterPro" id="IPR014718">
    <property type="entry name" value="GH-type_carb-bd"/>
</dbReference>
<dbReference type="GO" id="GO:0047938">
    <property type="term" value="F:glucose-6-phosphate 1-epimerase activity"/>
    <property type="evidence" value="ECO:0007669"/>
    <property type="project" value="UniProtKB-EC"/>
</dbReference>
<dbReference type="CDD" id="cd09020">
    <property type="entry name" value="D-hex-6-P-epi_like"/>
    <property type="match status" value="1"/>
</dbReference>
<evidence type="ECO:0000256" key="2">
    <source>
        <dbReference type="ARBA" id="ARBA00005866"/>
    </source>
</evidence>
<dbReference type="GO" id="GO:0005975">
    <property type="term" value="P:carbohydrate metabolic process"/>
    <property type="evidence" value="ECO:0007669"/>
    <property type="project" value="InterPro"/>
</dbReference>
<dbReference type="AlphaFoldDB" id="A0A1J5R7H9"/>
<evidence type="ECO:0000256" key="1">
    <source>
        <dbReference type="ARBA" id="ARBA00001096"/>
    </source>
</evidence>
<evidence type="ECO:0000256" key="3">
    <source>
        <dbReference type="ARBA" id="ARBA00012083"/>
    </source>
</evidence>
<dbReference type="PANTHER" id="PTHR11122">
    <property type="entry name" value="APOSPORY-ASSOCIATED PROTEIN C-RELATED"/>
    <property type="match status" value="1"/>
</dbReference>
<organism evidence="5">
    <name type="scientific">mine drainage metagenome</name>
    <dbReference type="NCBI Taxonomy" id="410659"/>
    <lineage>
        <taxon>unclassified sequences</taxon>
        <taxon>metagenomes</taxon>
        <taxon>ecological metagenomes</taxon>
    </lineage>
</organism>
<sequence length="307" mass="34497">MTKANVHPHPIIANAVPTNDVRFSKDANGLDYVEIDNRHATAKIALQGAHVMHWQPKSASEPVLWLSSNARYVDGRSIRGGVPICWPWFGAHPTDSSYCPHGFARVIPWQVTKSYKLPNGTTRLLLEMTLTEVAKKQLSYPFQLTLEITIGNYLRLEMTTKNLANHPFMIGEAFHTYFNVSDVKNTHITGLENLVYSDKVEGYLRNVQHGPLKFDGEFDRVYLNSGEDCIIRDSGFHRAIRVAKSGSNTTVIWSPGAEKVAQMSDMGEPDEWRKMLCVESANAMENSVTIFPGESHTMVTEYSLELL</sequence>
<name>A0A1J5R7H9_9ZZZZ</name>
<dbReference type="InterPro" id="IPR011013">
    <property type="entry name" value="Gal_mutarotase_sf_dom"/>
</dbReference>
<comment type="similarity">
    <text evidence="2">Belongs to the glucose-6-phosphate 1-epimerase family.</text>
</comment>
<protein>
    <recommendedName>
        <fullName evidence="3">glucose-6-phosphate 1-epimerase</fullName>
        <ecNumber evidence="3">5.1.3.15</ecNumber>
    </recommendedName>
</protein>
<dbReference type="EC" id="5.1.3.15" evidence="3"/>
<dbReference type="Gene3D" id="2.70.98.10">
    <property type="match status" value="1"/>
</dbReference>
<dbReference type="GO" id="GO:0005737">
    <property type="term" value="C:cytoplasm"/>
    <property type="evidence" value="ECO:0007669"/>
    <property type="project" value="TreeGrafter"/>
</dbReference>
<dbReference type="SUPFAM" id="SSF74650">
    <property type="entry name" value="Galactose mutarotase-like"/>
    <property type="match status" value="1"/>
</dbReference>
<dbReference type="InterPro" id="IPR025532">
    <property type="entry name" value="G6P_1-epimerase"/>
</dbReference>
<dbReference type="PIRSF" id="PIRSF016020">
    <property type="entry name" value="PHexose_mutarotase"/>
    <property type="match status" value="1"/>
</dbReference>
<comment type="caution">
    <text evidence="5">The sequence shown here is derived from an EMBL/GenBank/DDBJ whole genome shotgun (WGS) entry which is preliminary data.</text>
</comment>
<dbReference type="Pfam" id="PF01263">
    <property type="entry name" value="Aldose_epim"/>
    <property type="match status" value="1"/>
</dbReference>
<dbReference type="GO" id="GO:0030246">
    <property type="term" value="F:carbohydrate binding"/>
    <property type="evidence" value="ECO:0007669"/>
    <property type="project" value="InterPro"/>
</dbReference>
<keyword evidence="4 5" id="KW-0413">Isomerase</keyword>
<evidence type="ECO:0000313" key="5">
    <source>
        <dbReference type="EMBL" id="OIQ91950.1"/>
    </source>
</evidence>
<proteinExistence type="inferred from homology"/>
<accession>A0A1J5R7H9</accession>
<gene>
    <name evidence="5" type="primary">yeaD_5</name>
    <name evidence="5" type="ORF">GALL_261540</name>
</gene>
<dbReference type="InterPro" id="IPR008183">
    <property type="entry name" value="Aldose_1/G6P_1-epimerase"/>
</dbReference>
<comment type="catalytic activity">
    <reaction evidence="1">
        <text>alpha-D-glucose 6-phosphate = beta-D-glucose 6-phosphate</text>
        <dbReference type="Rhea" id="RHEA:16249"/>
        <dbReference type="ChEBI" id="CHEBI:58225"/>
        <dbReference type="ChEBI" id="CHEBI:58247"/>
        <dbReference type="EC" id="5.1.3.15"/>
    </reaction>
</comment>
<reference evidence="5" key="1">
    <citation type="submission" date="2016-10" db="EMBL/GenBank/DDBJ databases">
        <title>Sequence of Gallionella enrichment culture.</title>
        <authorList>
            <person name="Poehlein A."/>
            <person name="Muehling M."/>
            <person name="Daniel R."/>
        </authorList>
    </citation>
    <scope>NUCLEOTIDE SEQUENCE</scope>
</reference>
<evidence type="ECO:0000256" key="4">
    <source>
        <dbReference type="ARBA" id="ARBA00023235"/>
    </source>
</evidence>
<dbReference type="PANTHER" id="PTHR11122:SF13">
    <property type="entry name" value="GLUCOSE-6-PHOSPHATE 1-EPIMERASE"/>
    <property type="match status" value="1"/>
</dbReference>
<dbReference type="EMBL" id="MLJW01000245">
    <property type="protein sequence ID" value="OIQ91950.1"/>
    <property type="molecule type" value="Genomic_DNA"/>
</dbReference>